<dbReference type="GO" id="GO:0007411">
    <property type="term" value="P:axon guidance"/>
    <property type="evidence" value="ECO:0007669"/>
    <property type="project" value="TreeGrafter"/>
</dbReference>
<dbReference type="AlphaFoldDB" id="A0A3P8YYG9"/>
<dbReference type="InterPro" id="IPR036179">
    <property type="entry name" value="Ig-like_dom_sf"/>
</dbReference>
<organism evidence="21 22">
    <name type="scientific">Esox lucius</name>
    <name type="common">Northern pike</name>
    <dbReference type="NCBI Taxonomy" id="8010"/>
    <lineage>
        <taxon>Eukaryota</taxon>
        <taxon>Metazoa</taxon>
        <taxon>Chordata</taxon>
        <taxon>Craniata</taxon>
        <taxon>Vertebrata</taxon>
        <taxon>Euteleostomi</taxon>
        <taxon>Actinopterygii</taxon>
        <taxon>Neopterygii</taxon>
        <taxon>Teleostei</taxon>
        <taxon>Protacanthopterygii</taxon>
        <taxon>Esociformes</taxon>
        <taxon>Esocidae</taxon>
        <taxon>Esox</taxon>
    </lineage>
</organism>
<keyword evidence="7" id="KW-0677">Repeat</keyword>
<keyword evidence="4" id="KW-1003">Cell membrane</keyword>
<dbReference type="PANTHER" id="PTHR44170">
    <property type="entry name" value="PROTEIN SIDEKICK"/>
    <property type="match status" value="1"/>
</dbReference>
<dbReference type="GO" id="GO:0005886">
    <property type="term" value="C:plasma membrane"/>
    <property type="evidence" value="ECO:0007669"/>
    <property type="project" value="UniProtKB-SubCell"/>
</dbReference>
<feature type="domain" description="Ig-like" evidence="19">
    <location>
        <begin position="69"/>
        <end position="159"/>
    </location>
</feature>
<comment type="similarity">
    <text evidence="3">Belongs to the immunoglobulin superfamily. L1/neurofascin/NgCAM family.</text>
</comment>
<dbReference type="InterPro" id="IPR003598">
    <property type="entry name" value="Ig_sub2"/>
</dbReference>
<evidence type="ECO:0000256" key="3">
    <source>
        <dbReference type="ARBA" id="ARBA00008588"/>
    </source>
</evidence>
<keyword evidence="13" id="KW-0966">Cell projection</keyword>
<dbReference type="GO" id="GO:0030426">
    <property type="term" value="C:growth cone"/>
    <property type="evidence" value="ECO:0007669"/>
    <property type="project" value="UniProtKB-SubCell"/>
</dbReference>
<dbReference type="SMART" id="SM00409">
    <property type="entry name" value="IG"/>
    <property type="match status" value="6"/>
</dbReference>
<keyword evidence="12" id="KW-0325">Glycoprotein</keyword>
<evidence type="ECO:0000256" key="1">
    <source>
        <dbReference type="ARBA" id="ARBA00004251"/>
    </source>
</evidence>
<reference evidence="22" key="1">
    <citation type="journal article" date="2014" name="PLoS ONE">
        <title>The genome and linkage map of the northern pike (Esox lucius): conserved synteny revealed between the salmonid sister group and the Neoteleostei.</title>
        <authorList>
            <person name="Rondeau E.B."/>
            <person name="Minkley D.R."/>
            <person name="Leong J.S."/>
            <person name="Messmer A.M."/>
            <person name="Jantzen J.R."/>
            <person name="von Schalburg K.R."/>
            <person name="Lemon C."/>
            <person name="Bird N.H."/>
            <person name="Koop B.F."/>
        </authorList>
    </citation>
    <scope>NUCLEOTIDE SEQUENCE</scope>
</reference>
<dbReference type="SMART" id="SM00060">
    <property type="entry name" value="FN3"/>
    <property type="match status" value="4"/>
</dbReference>
<evidence type="ECO:0000256" key="10">
    <source>
        <dbReference type="ARBA" id="ARBA00023136"/>
    </source>
</evidence>
<keyword evidence="14" id="KW-0393">Immunoglobulin domain</keyword>
<dbReference type="Ensembl" id="ENSELUT00000031573.3">
    <property type="protein sequence ID" value="ENSELUP00000021002.3"/>
    <property type="gene ID" value="ENSELUG00000020244.3"/>
</dbReference>
<keyword evidence="8" id="KW-0130">Cell adhesion</keyword>
<dbReference type="InterPro" id="IPR036116">
    <property type="entry name" value="FN3_sf"/>
</dbReference>
<evidence type="ECO:0000256" key="9">
    <source>
        <dbReference type="ARBA" id="ARBA00022989"/>
    </source>
</evidence>
<dbReference type="Pfam" id="PF13882">
    <property type="entry name" value="Bravo_FIGEY"/>
    <property type="match status" value="1"/>
</dbReference>
<accession>A0A3P8YYG9</accession>
<comment type="function">
    <text evidence="15">Neural cell adhesion molecule involved in the dynamics of cell adhesion and in the generation of transmembrane signals at tyrosine kinase receptors. During brain development, critical in multiple processes, including neuronal migration, axonal growth and fasciculation, and synaptogenesis. In the mature brain, plays a role in the dynamics of neuronal structure and function, including synaptic plasticity.</text>
</comment>
<dbReference type="Pfam" id="PF07679">
    <property type="entry name" value="I-set"/>
    <property type="match status" value="4"/>
</dbReference>
<feature type="transmembrane region" description="Helical" evidence="18">
    <location>
        <begin position="1088"/>
        <end position="1109"/>
    </location>
</feature>
<dbReference type="SUPFAM" id="SSF48726">
    <property type="entry name" value="Immunoglobulin"/>
    <property type="match status" value="6"/>
</dbReference>
<dbReference type="InterPro" id="IPR003961">
    <property type="entry name" value="FN3_dom"/>
</dbReference>
<feature type="domain" description="Fibronectin type-III" evidence="20">
    <location>
        <begin position="866"/>
        <end position="970"/>
    </location>
</feature>
<dbReference type="PROSITE" id="PS50835">
    <property type="entry name" value="IG_LIKE"/>
    <property type="match status" value="6"/>
</dbReference>
<evidence type="ECO:0000313" key="21">
    <source>
        <dbReference type="Ensembl" id="ENSELUP00000021002.3"/>
    </source>
</evidence>
<evidence type="ECO:0000256" key="11">
    <source>
        <dbReference type="ARBA" id="ARBA00023157"/>
    </source>
</evidence>
<sequence>MRWVGRVQNGQDTNSNSITQVCPLYSASPESFILIDTENRIDWIDHQGYYRFLCLSFIVTCPPTVRQPPTIIKQSLKDLIVDAGNDMVIECEARGTPHPIFSWRRNGKYFNVARDSQVSMRRRSGTLDIYAWAKPEAYEGEYQCVATNEYGTAYSNKINLRISKAPLWPKEVLEPVTVSVGHPLVLKCSPPPGSSGRPFNWPHQPHPPVMVPIKQDRRVSMGVNGDLYFSNVYFNDSATDYCCNARFPYKNIIQQKMPVTVRVLTKCFLVYVVKNDYSTARMLSEAPPTFLSPAGKSSTQIAMLGEELLLECIAAGLPTPVITWTKDGGGLDTTNMRVKNQNKLLQIPKATFEDAGEYTCTATNKIGYQEHTTTVLVKAAPFWLEKPSNLVLAPDENARLVCRSDGVPQPSIQWFINGETIEDATPVPNRQVSGDTITFHSVTVANNGVYQCNASNEYGYLFANAYINVLHATPRILKPRTTLVKVIEGHRAWLDCRYFGSPMPDLRWSKYGLGNLEGNRFKVHSNGTLQIRGIRMEDQGTYLCVVSNVAGRDENQVKLEVKEETKILKRPDNMKVVRGTDVRFECKAKHDPTVSITTTWLKNKQSLSIRWRLSLDESTLVIKNVNRGDEGNYTCVIKTEMDQNTASSRLVVMGRTVFLLFIPDRPEPPTDLLLSEPYERSVRLTWTPGDSNNSPIKEYLVQYDDDDWLPFKWRNLSTYPGNLNSVILQLSPFIIYEFRVIAINDIGMSKPSRSSEIFRTGGAPPDAIPKNLKGVGTWRNNMMISWEALNNREWNGPHLKYLVWWKRRDSREEWKNATTWWCKYYIHNTDTFTPYEIKVQAVNDFGLGPESPVIIGYSGEDRPTAAPLNLRVSKIEATKVNVHWDPVPHSSIMGELKEYKVYFWRDSSQLRWLSVSRAMKSRAFPASGPRLTGVLSGLMPYSNYKMYIVVANNRYEGHPSNTIDFSTPEGTPSAPRSFRIQQRHLDTIWVDWDTPGEPNGIVTGYTLKYQTVNATRGEEVLVEEFPPNITSFALRRYDRYTRYRFTIAARTRIGVGESYTEESPHYTTEGKTQRVSNNNQVDLSTQGWVIGVMCAVALFVLILLVVCFIKRSRGGKYPVRDKKAVTMEPVDDKDQEGSFDYRYEETKVGRSQTTADTIMTRTESDDSLVDYADGREIEFNEDGSFIGQYTGLKERDDRDTEFSESRSQEAHSPIYSFA</sequence>
<feature type="compositionally biased region" description="Basic and acidic residues" evidence="17">
    <location>
        <begin position="1192"/>
        <end position="1209"/>
    </location>
</feature>
<feature type="domain" description="Ig-like" evidence="19">
    <location>
        <begin position="169"/>
        <end position="260"/>
    </location>
</feature>
<evidence type="ECO:0000256" key="2">
    <source>
        <dbReference type="ARBA" id="ARBA00004624"/>
    </source>
</evidence>
<dbReference type="FunFam" id="2.60.40.10:FF:000078">
    <property type="entry name" value="Neuronal cell adhesion molecule"/>
    <property type="match status" value="1"/>
</dbReference>
<keyword evidence="22" id="KW-1185">Reference proteome</keyword>
<evidence type="ECO:0000256" key="6">
    <source>
        <dbReference type="ARBA" id="ARBA00022729"/>
    </source>
</evidence>
<dbReference type="FunFam" id="2.60.40.10:FF:000114">
    <property type="entry name" value="Neuronal cell adhesion molecule"/>
    <property type="match status" value="1"/>
</dbReference>
<dbReference type="GO" id="GO:0007420">
    <property type="term" value="P:brain development"/>
    <property type="evidence" value="ECO:0007669"/>
    <property type="project" value="TreeGrafter"/>
</dbReference>
<dbReference type="GO" id="GO:0098632">
    <property type="term" value="F:cell-cell adhesion mediator activity"/>
    <property type="evidence" value="ECO:0007669"/>
    <property type="project" value="TreeGrafter"/>
</dbReference>
<keyword evidence="6" id="KW-0732">Signal</keyword>
<dbReference type="SUPFAM" id="SSF49265">
    <property type="entry name" value="Fibronectin type III"/>
    <property type="match status" value="2"/>
</dbReference>
<dbReference type="FunFam" id="2.60.40.10:FF:000057">
    <property type="entry name" value="neural cell adhesion molecule L1"/>
    <property type="match status" value="1"/>
</dbReference>
<dbReference type="InterPro" id="IPR007110">
    <property type="entry name" value="Ig-like_dom"/>
</dbReference>
<evidence type="ECO:0000256" key="14">
    <source>
        <dbReference type="ARBA" id="ARBA00023319"/>
    </source>
</evidence>
<proteinExistence type="inferred from homology"/>
<feature type="domain" description="Ig-like" evidence="19">
    <location>
        <begin position="565"/>
        <end position="652"/>
    </location>
</feature>
<dbReference type="Proteomes" id="UP000265140">
    <property type="component" value="Chromosome 12"/>
</dbReference>
<evidence type="ECO:0000256" key="13">
    <source>
        <dbReference type="ARBA" id="ARBA00023273"/>
    </source>
</evidence>
<keyword evidence="5 18" id="KW-0812">Transmembrane</keyword>
<evidence type="ECO:0000256" key="8">
    <source>
        <dbReference type="ARBA" id="ARBA00022889"/>
    </source>
</evidence>
<keyword evidence="10 18" id="KW-0472">Membrane</keyword>
<comment type="subcellular location">
    <subcellularLocation>
        <location evidence="1">Cell membrane</location>
        <topology evidence="1">Single-pass type I membrane protein</topology>
    </subcellularLocation>
    <subcellularLocation>
        <location evidence="2">Cell projection</location>
        <location evidence="2">Growth cone</location>
    </subcellularLocation>
</comment>
<dbReference type="FunFam" id="2.60.40.10:FF:000238">
    <property type="entry name" value="Neuronal cell adhesion molecule"/>
    <property type="match status" value="1"/>
</dbReference>
<name>A0A3P8YYG9_ESOLU</name>
<evidence type="ECO:0000256" key="15">
    <source>
        <dbReference type="ARBA" id="ARBA00060042"/>
    </source>
</evidence>
<dbReference type="GeneTree" id="ENSGT00940000157024"/>
<evidence type="ECO:0000256" key="18">
    <source>
        <dbReference type="SAM" id="Phobius"/>
    </source>
</evidence>
<keyword evidence="9 18" id="KW-1133">Transmembrane helix</keyword>
<dbReference type="Pfam" id="PF00041">
    <property type="entry name" value="fn3"/>
    <property type="match status" value="4"/>
</dbReference>
<evidence type="ECO:0000313" key="22">
    <source>
        <dbReference type="Proteomes" id="UP000265140"/>
    </source>
</evidence>
<dbReference type="PROSITE" id="PS50853">
    <property type="entry name" value="FN3"/>
    <property type="match status" value="4"/>
</dbReference>
<feature type="domain" description="Ig-like" evidence="19">
    <location>
        <begin position="479"/>
        <end position="560"/>
    </location>
</feature>
<reference evidence="21" key="2">
    <citation type="submission" date="2020-02" db="EMBL/GenBank/DDBJ databases">
        <title>Esox lucius (northern pike) genome, fEsoLuc1, primary haplotype.</title>
        <authorList>
            <person name="Myers G."/>
            <person name="Karagic N."/>
            <person name="Meyer A."/>
            <person name="Pippel M."/>
            <person name="Reichard M."/>
            <person name="Winkler S."/>
            <person name="Tracey A."/>
            <person name="Sims Y."/>
            <person name="Howe K."/>
            <person name="Rhie A."/>
            <person name="Formenti G."/>
            <person name="Durbin R."/>
            <person name="Fedrigo O."/>
            <person name="Jarvis E.D."/>
        </authorList>
    </citation>
    <scope>NUCLEOTIDE SEQUENCE [LARGE SCALE GENOMIC DNA]</scope>
</reference>
<dbReference type="InterPro" id="IPR026966">
    <property type="entry name" value="Neurofascin/L1/NrCAM_C"/>
</dbReference>
<evidence type="ECO:0000256" key="5">
    <source>
        <dbReference type="ARBA" id="ARBA00022692"/>
    </source>
</evidence>
<reference evidence="21" key="4">
    <citation type="submission" date="2025-09" db="UniProtKB">
        <authorList>
            <consortium name="Ensembl"/>
        </authorList>
    </citation>
    <scope>IDENTIFICATION</scope>
</reference>
<dbReference type="FunFam" id="2.60.40.10:FF:000347">
    <property type="entry name" value="Neuronal cell adhesion molecule"/>
    <property type="match status" value="1"/>
</dbReference>
<evidence type="ECO:0000259" key="19">
    <source>
        <dbReference type="PROSITE" id="PS50835"/>
    </source>
</evidence>
<dbReference type="InterPro" id="IPR003599">
    <property type="entry name" value="Ig_sub"/>
</dbReference>
<evidence type="ECO:0000256" key="12">
    <source>
        <dbReference type="ARBA" id="ARBA00023180"/>
    </source>
</evidence>
<protein>
    <recommendedName>
        <fullName evidence="16">Neural cell adhesion molecule L1</fullName>
    </recommendedName>
</protein>
<dbReference type="Pfam" id="PF13927">
    <property type="entry name" value="Ig_3"/>
    <property type="match status" value="1"/>
</dbReference>
<gene>
    <name evidence="21" type="primary">NFASC</name>
</gene>
<feature type="domain" description="Fibronectin type-III" evidence="20">
    <location>
        <begin position="668"/>
        <end position="763"/>
    </location>
</feature>
<feature type="domain" description="Ig-like" evidence="19">
    <location>
        <begin position="381"/>
        <end position="468"/>
    </location>
</feature>
<feature type="region of interest" description="Disordered" evidence="17">
    <location>
        <begin position="1189"/>
        <end position="1218"/>
    </location>
</feature>
<evidence type="ECO:0000256" key="17">
    <source>
        <dbReference type="SAM" id="MobiDB-lite"/>
    </source>
</evidence>
<feature type="domain" description="Fibronectin type-III" evidence="20">
    <location>
        <begin position="974"/>
        <end position="1070"/>
    </location>
</feature>
<evidence type="ECO:0000256" key="4">
    <source>
        <dbReference type="ARBA" id="ARBA00022475"/>
    </source>
</evidence>
<dbReference type="InterPro" id="IPR013783">
    <property type="entry name" value="Ig-like_fold"/>
</dbReference>
<evidence type="ECO:0000256" key="7">
    <source>
        <dbReference type="ARBA" id="ARBA00022737"/>
    </source>
</evidence>
<dbReference type="FunFam" id="2.60.40.10:FF:000005">
    <property type="entry name" value="Neuronal cell adhesion molecule"/>
    <property type="match status" value="1"/>
</dbReference>
<keyword evidence="11" id="KW-1015">Disulfide bond</keyword>
<dbReference type="Gene3D" id="2.60.40.10">
    <property type="entry name" value="Immunoglobulins"/>
    <property type="match status" value="10"/>
</dbReference>
<feature type="domain" description="Fibronectin type-III" evidence="20">
    <location>
        <begin position="768"/>
        <end position="861"/>
    </location>
</feature>
<evidence type="ECO:0000256" key="16">
    <source>
        <dbReference type="ARBA" id="ARBA00074488"/>
    </source>
</evidence>
<dbReference type="InterPro" id="IPR013098">
    <property type="entry name" value="Ig_I-set"/>
</dbReference>
<dbReference type="Bgee" id="ENSELUG00000020244">
    <property type="expression patterns" value="Expressed in spleen and 6 other cell types or tissues"/>
</dbReference>
<dbReference type="FunFam" id="2.60.40.10:FF:000028">
    <property type="entry name" value="Neuronal cell adhesion molecule"/>
    <property type="match status" value="1"/>
</dbReference>
<dbReference type="PANTHER" id="PTHR44170:SF12">
    <property type="entry name" value="NEUROFASCIN"/>
    <property type="match status" value="1"/>
</dbReference>
<reference evidence="21" key="3">
    <citation type="submission" date="2025-08" db="UniProtKB">
        <authorList>
            <consortium name="Ensembl"/>
        </authorList>
    </citation>
    <scope>IDENTIFICATION</scope>
</reference>
<dbReference type="SMART" id="SM00408">
    <property type="entry name" value="IGc2"/>
    <property type="match status" value="5"/>
</dbReference>
<dbReference type="FunFam" id="2.60.40.10:FF:000035">
    <property type="entry name" value="Contactin 1"/>
    <property type="match status" value="1"/>
</dbReference>
<feature type="domain" description="Ig-like" evidence="19">
    <location>
        <begin position="287"/>
        <end position="376"/>
    </location>
</feature>
<dbReference type="CDD" id="cd00063">
    <property type="entry name" value="FN3"/>
    <property type="match status" value="4"/>
</dbReference>
<evidence type="ECO:0000259" key="20">
    <source>
        <dbReference type="PROSITE" id="PS50853"/>
    </source>
</evidence>